<dbReference type="WBParaSite" id="MBELARI_LOCUS9442">
    <property type="protein sequence ID" value="MBELARI_LOCUS9442"/>
    <property type="gene ID" value="MBELARI_LOCUS9442"/>
</dbReference>
<dbReference type="GO" id="GO:0005525">
    <property type="term" value="F:GTP binding"/>
    <property type="evidence" value="ECO:0007669"/>
    <property type="project" value="UniProtKB-KW"/>
</dbReference>
<dbReference type="SUPFAM" id="SSF52540">
    <property type="entry name" value="P-loop containing nucleoside triphosphate hydrolases"/>
    <property type="match status" value="1"/>
</dbReference>
<evidence type="ECO:0000256" key="1">
    <source>
        <dbReference type="ARBA" id="ARBA00022707"/>
    </source>
</evidence>
<feature type="binding site" evidence="9">
    <location>
        <begin position="150"/>
        <end position="151"/>
    </location>
    <ligand>
        <name>GTP</name>
        <dbReference type="ChEBI" id="CHEBI:37565"/>
    </ligand>
</feature>
<sequence length="352" mass="40631">MGACNSQELKDQSKKSKMIDKELKKGAEGLQQKLLLLGPGESGKSTCLKQIQILHNNGFSKDELREKKIIVLVSTVTYMRALIQACDDFHFVLDAAQMPSREMVERHAMADRVKDLREIPGELHEAIKKLWNDQTIHKCYEMRSSFHLPDSASYFFENLDRICEEGYVPTPQDILHIRVPTTGVVRMGFKARQIDFEVYDVGGQRSERRKWIHCFDNVNALIFIVAISEYDQLLREDDKTNRLLEALELYDSVVNSRYFANSSMILFLNKKDLFAEKIVSISLKVCFHSYRGALTYEDGIEYLKKQFRKLNKRQKKVYTHETCATDTSQVQVVIASVIDTIIQENLRDTGMI</sequence>
<evidence type="ECO:0000313" key="12">
    <source>
        <dbReference type="WBParaSite" id="MBELARI_LOCUS9442"/>
    </source>
</evidence>
<dbReference type="GO" id="GO:0005834">
    <property type="term" value="C:heterotrimeric G-protein complex"/>
    <property type="evidence" value="ECO:0007669"/>
    <property type="project" value="TreeGrafter"/>
</dbReference>
<reference evidence="12" key="1">
    <citation type="submission" date="2024-02" db="UniProtKB">
        <authorList>
            <consortium name="WormBaseParasite"/>
        </authorList>
    </citation>
    <scope>IDENTIFICATION</scope>
</reference>
<keyword evidence="5 9" id="KW-0342">GTP-binding</keyword>
<keyword evidence="8" id="KW-0449">Lipoprotein</keyword>
<evidence type="ECO:0000256" key="4">
    <source>
        <dbReference type="ARBA" id="ARBA00022842"/>
    </source>
</evidence>
<dbReference type="GO" id="GO:0003924">
    <property type="term" value="F:GTPase activity"/>
    <property type="evidence" value="ECO:0007669"/>
    <property type="project" value="InterPro"/>
</dbReference>
<dbReference type="PANTHER" id="PTHR10218:SF225">
    <property type="entry name" value="GUANINE NUCLEOTIDE-BINDING PROTEIN ALPHA-10 SUBUNIT"/>
    <property type="match status" value="1"/>
</dbReference>
<dbReference type="GO" id="GO:0005737">
    <property type="term" value="C:cytoplasm"/>
    <property type="evidence" value="ECO:0007669"/>
    <property type="project" value="TreeGrafter"/>
</dbReference>
<dbReference type="InterPro" id="IPR001019">
    <property type="entry name" value="Gprotein_alpha_su"/>
</dbReference>
<feature type="binding site" evidence="9">
    <location>
        <begin position="175"/>
        <end position="181"/>
    </location>
    <ligand>
        <name>GTP</name>
        <dbReference type="ChEBI" id="CHEBI:37565"/>
    </ligand>
</feature>
<name>A0AAF3FS24_9BILA</name>
<dbReference type="Gene3D" id="1.10.400.10">
    <property type="entry name" value="GI Alpha 1, domain 2-like"/>
    <property type="match status" value="1"/>
</dbReference>
<dbReference type="GO" id="GO:0007188">
    <property type="term" value="P:adenylate cyclase-modulating G protein-coupled receptor signaling pathway"/>
    <property type="evidence" value="ECO:0007669"/>
    <property type="project" value="TreeGrafter"/>
</dbReference>
<protein>
    <submittedName>
        <fullName evidence="12">Uncharacterized protein</fullName>
    </submittedName>
</protein>
<dbReference type="Gene3D" id="3.40.50.300">
    <property type="entry name" value="P-loop containing nucleotide triphosphate hydrolases"/>
    <property type="match status" value="1"/>
</dbReference>
<keyword evidence="2 10" id="KW-0479">Metal-binding</keyword>
<evidence type="ECO:0000313" key="11">
    <source>
        <dbReference type="Proteomes" id="UP000887575"/>
    </source>
</evidence>
<dbReference type="FunFam" id="3.40.50.300:FF:002307">
    <property type="entry name" value="Guanine nucleotide-binding protein G(k) subunit alpha"/>
    <property type="match status" value="1"/>
</dbReference>
<accession>A0AAF3FS24</accession>
<dbReference type="SUPFAM" id="SSF47895">
    <property type="entry name" value="Transducin (alpha subunit), insertion domain"/>
    <property type="match status" value="1"/>
</dbReference>
<keyword evidence="11" id="KW-1185">Reference proteome</keyword>
<feature type="binding site" evidence="10">
    <location>
        <position position="181"/>
    </location>
    <ligand>
        <name>Mg(2+)</name>
        <dbReference type="ChEBI" id="CHEBI:18420"/>
    </ligand>
</feature>
<dbReference type="InterPro" id="IPR027417">
    <property type="entry name" value="P-loop_NTPase"/>
</dbReference>
<evidence type="ECO:0000256" key="7">
    <source>
        <dbReference type="ARBA" id="ARBA00023224"/>
    </source>
</evidence>
<evidence type="ECO:0000256" key="9">
    <source>
        <dbReference type="PIRSR" id="PIRSR601019-1"/>
    </source>
</evidence>
<dbReference type="SMART" id="SM00275">
    <property type="entry name" value="G_alpha"/>
    <property type="match status" value="1"/>
</dbReference>
<feature type="binding site" evidence="9">
    <location>
        <begin position="41"/>
        <end position="46"/>
    </location>
    <ligand>
        <name>GTP</name>
        <dbReference type="ChEBI" id="CHEBI:37565"/>
    </ligand>
</feature>
<keyword evidence="1" id="KW-0519">Myristate</keyword>
<keyword evidence="3 9" id="KW-0547">Nucleotide-binding</keyword>
<dbReference type="GO" id="GO:0046872">
    <property type="term" value="F:metal ion binding"/>
    <property type="evidence" value="ECO:0007669"/>
    <property type="project" value="UniProtKB-KW"/>
</dbReference>
<organism evidence="11 12">
    <name type="scientific">Mesorhabditis belari</name>
    <dbReference type="NCBI Taxonomy" id="2138241"/>
    <lineage>
        <taxon>Eukaryota</taxon>
        <taxon>Metazoa</taxon>
        <taxon>Ecdysozoa</taxon>
        <taxon>Nematoda</taxon>
        <taxon>Chromadorea</taxon>
        <taxon>Rhabditida</taxon>
        <taxon>Rhabditina</taxon>
        <taxon>Rhabditomorpha</taxon>
        <taxon>Rhabditoidea</taxon>
        <taxon>Rhabditidae</taxon>
        <taxon>Mesorhabditinae</taxon>
        <taxon>Mesorhabditis</taxon>
    </lineage>
</organism>
<dbReference type="InterPro" id="IPR011025">
    <property type="entry name" value="GproteinA_insert"/>
</dbReference>
<evidence type="ECO:0000256" key="6">
    <source>
        <dbReference type="ARBA" id="ARBA00023139"/>
    </source>
</evidence>
<dbReference type="CDD" id="cd00066">
    <property type="entry name" value="G-alpha"/>
    <property type="match status" value="1"/>
</dbReference>
<feature type="binding site" evidence="9">
    <location>
        <begin position="269"/>
        <end position="272"/>
    </location>
    <ligand>
        <name>GTP</name>
        <dbReference type="ChEBI" id="CHEBI:37565"/>
    </ligand>
</feature>
<evidence type="ECO:0000256" key="10">
    <source>
        <dbReference type="PIRSR" id="PIRSR601019-2"/>
    </source>
</evidence>
<evidence type="ECO:0000256" key="3">
    <source>
        <dbReference type="ARBA" id="ARBA00022741"/>
    </source>
</evidence>
<evidence type="ECO:0000256" key="2">
    <source>
        <dbReference type="ARBA" id="ARBA00022723"/>
    </source>
</evidence>
<proteinExistence type="predicted"/>
<keyword evidence="6" id="KW-0564">Palmitate</keyword>
<dbReference type="PROSITE" id="PS51882">
    <property type="entry name" value="G_ALPHA"/>
    <property type="match status" value="1"/>
</dbReference>
<dbReference type="Pfam" id="PF00503">
    <property type="entry name" value="G-alpha"/>
    <property type="match status" value="1"/>
</dbReference>
<dbReference type="AlphaFoldDB" id="A0AAF3FS24"/>
<keyword evidence="7" id="KW-0807">Transducer</keyword>
<feature type="binding site" evidence="10">
    <location>
        <position position="45"/>
    </location>
    <ligand>
        <name>Mg(2+)</name>
        <dbReference type="ChEBI" id="CHEBI:18420"/>
    </ligand>
</feature>
<dbReference type="PANTHER" id="PTHR10218">
    <property type="entry name" value="GTP-BINDING PROTEIN ALPHA SUBUNIT"/>
    <property type="match status" value="1"/>
</dbReference>
<dbReference type="PRINTS" id="PR00318">
    <property type="entry name" value="GPROTEINA"/>
</dbReference>
<dbReference type="Proteomes" id="UP000887575">
    <property type="component" value="Unassembled WGS sequence"/>
</dbReference>
<keyword evidence="4 10" id="KW-0460">Magnesium</keyword>
<evidence type="ECO:0000256" key="8">
    <source>
        <dbReference type="ARBA" id="ARBA00023288"/>
    </source>
</evidence>
<dbReference type="GO" id="GO:0001664">
    <property type="term" value="F:G protein-coupled receptor binding"/>
    <property type="evidence" value="ECO:0007669"/>
    <property type="project" value="TreeGrafter"/>
</dbReference>
<feature type="binding site" evidence="9">
    <location>
        <position position="324"/>
    </location>
    <ligand>
        <name>GTP</name>
        <dbReference type="ChEBI" id="CHEBI:37565"/>
    </ligand>
</feature>
<feature type="binding site" evidence="9">
    <location>
        <begin position="200"/>
        <end position="204"/>
    </location>
    <ligand>
        <name>GTP</name>
        <dbReference type="ChEBI" id="CHEBI:37565"/>
    </ligand>
</feature>
<dbReference type="GO" id="GO:0031683">
    <property type="term" value="F:G-protein beta/gamma-subunit complex binding"/>
    <property type="evidence" value="ECO:0007669"/>
    <property type="project" value="InterPro"/>
</dbReference>
<evidence type="ECO:0000256" key="5">
    <source>
        <dbReference type="ARBA" id="ARBA00023134"/>
    </source>
</evidence>